<dbReference type="Gene3D" id="1.20.120.910">
    <property type="entry name" value="DksA, coiled-coil domain"/>
    <property type="match status" value="1"/>
</dbReference>
<feature type="region of interest" description="Disordered" evidence="6">
    <location>
        <begin position="81"/>
        <end position="102"/>
    </location>
</feature>
<evidence type="ECO:0000313" key="8">
    <source>
        <dbReference type="EMBL" id="MFC0081560.1"/>
    </source>
</evidence>
<keyword evidence="1" id="KW-0479">Metal-binding</keyword>
<comment type="caution">
    <text evidence="8">The sequence shown here is derived from an EMBL/GenBank/DDBJ whole genome shotgun (WGS) entry which is preliminary data.</text>
</comment>
<evidence type="ECO:0000313" key="9">
    <source>
        <dbReference type="Proteomes" id="UP001589788"/>
    </source>
</evidence>
<dbReference type="InterPro" id="IPR020458">
    <property type="entry name" value="Znf_DskA_TraR_CS"/>
</dbReference>
<evidence type="ECO:0000256" key="6">
    <source>
        <dbReference type="SAM" id="MobiDB-lite"/>
    </source>
</evidence>
<dbReference type="InterPro" id="IPR000962">
    <property type="entry name" value="Znf_DskA_TraR"/>
</dbReference>
<feature type="compositionally biased region" description="Low complexity" evidence="6">
    <location>
        <begin position="1"/>
        <end position="15"/>
    </location>
</feature>
<dbReference type="PANTHER" id="PTHR33823">
    <property type="entry name" value="RNA POLYMERASE-BINDING TRANSCRIPTION FACTOR DKSA-RELATED"/>
    <property type="match status" value="1"/>
</dbReference>
<protein>
    <submittedName>
        <fullName evidence="8">TraR/DksA family transcriptional regulator</fullName>
    </submittedName>
</protein>
<feature type="zinc finger region" description="dksA C4-type" evidence="4">
    <location>
        <begin position="134"/>
        <end position="158"/>
    </location>
</feature>
<keyword evidence="9" id="KW-1185">Reference proteome</keyword>
<dbReference type="PROSITE" id="PS51128">
    <property type="entry name" value="ZF_DKSA_2"/>
    <property type="match status" value="1"/>
</dbReference>
<organism evidence="8 9">
    <name type="scientific">Aciditerrimonas ferrireducens</name>
    <dbReference type="NCBI Taxonomy" id="667306"/>
    <lineage>
        <taxon>Bacteria</taxon>
        <taxon>Bacillati</taxon>
        <taxon>Actinomycetota</taxon>
        <taxon>Acidimicrobiia</taxon>
        <taxon>Acidimicrobiales</taxon>
        <taxon>Acidimicrobiaceae</taxon>
        <taxon>Aciditerrimonas</taxon>
    </lineage>
</organism>
<evidence type="ECO:0000256" key="4">
    <source>
        <dbReference type="PROSITE-ProRule" id="PRU00510"/>
    </source>
</evidence>
<proteinExistence type="predicted"/>
<keyword evidence="5" id="KW-0175">Coiled coil</keyword>
<evidence type="ECO:0000256" key="1">
    <source>
        <dbReference type="ARBA" id="ARBA00022723"/>
    </source>
</evidence>
<dbReference type="InterPro" id="IPR020460">
    <property type="entry name" value="Znf_C4-type_bac"/>
</dbReference>
<feature type="region of interest" description="Disordered" evidence="6">
    <location>
        <begin position="1"/>
        <end position="45"/>
    </location>
</feature>
<reference evidence="8 9" key="1">
    <citation type="submission" date="2024-09" db="EMBL/GenBank/DDBJ databases">
        <authorList>
            <person name="Sun Q."/>
            <person name="Mori K."/>
        </authorList>
    </citation>
    <scope>NUCLEOTIDE SEQUENCE [LARGE SCALE GENOMIC DNA]</scope>
    <source>
        <strain evidence="8 9">JCM 15389</strain>
    </source>
</reference>
<keyword evidence="2" id="KW-0863">Zinc-finger</keyword>
<name>A0ABV6C1J1_9ACTN</name>
<dbReference type="SUPFAM" id="SSF57716">
    <property type="entry name" value="Glucocorticoid receptor-like (DNA-binding domain)"/>
    <property type="match status" value="1"/>
</dbReference>
<dbReference type="PRINTS" id="PR00618">
    <property type="entry name" value="DKSAZNFINGER"/>
</dbReference>
<dbReference type="RefSeq" id="WP_377788841.1">
    <property type="nucleotide sequence ID" value="NZ_JBHLYQ010000037.1"/>
</dbReference>
<sequence>MSAQRALQADASAASSGGGRGTLPRRRPAGGPAEQGAHAGPYAEDQAFLAEQRAALLEERATYQEQAEALRAEAESLALEREPGDVQFDEESGEGGTAAVDRERDLTLSAQALSTIAEIDAALAAIEAGTYGVCEQCGQPIPQARLRALPYARLCVACKSGGLHRR</sequence>
<dbReference type="Proteomes" id="UP001589788">
    <property type="component" value="Unassembled WGS sequence"/>
</dbReference>
<dbReference type="PROSITE" id="PS01102">
    <property type="entry name" value="ZF_DKSA_1"/>
    <property type="match status" value="1"/>
</dbReference>
<evidence type="ECO:0000256" key="3">
    <source>
        <dbReference type="ARBA" id="ARBA00022833"/>
    </source>
</evidence>
<dbReference type="Pfam" id="PF01258">
    <property type="entry name" value="zf-dskA_traR"/>
    <property type="match status" value="1"/>
</dbReference>
<feature type="domain" description="Zinc finger DksA/TraR C4-type" evidence="7">
    <location>
        <begin position="129"/>
        <end position="160"/>
    </location>
</feature>
<evidence type="ECO:0000256" key="5">
    <source>
        <dbReference type="SAM" id="Coils"/>
    </source>
</evidence>
<gene>
    <name evidence="8" type="ORF">ACFFRE_05290</name>
</gene>
<accession>A0ABV6C1J1</accession>
<feature type="coiled-coil region" evidence="5">
    <location>
        <begin position="53"/>
        <end position="80"/>
    </location>
</feature>
<keyword evidence="3" id="KW-0862">Zinc</keyword>
<evidence type="ECO:0000259" key="7">
    <source>
        <dbReference type="Pfam" id="PF01258"/>
    </source>
</evidence>
<evidence type="ECO:0000256" key="2">
    <source>
        <dbReference type="ARBA" id="ARBA00022771"/>
    </source>
</evidence>
<dbReference type="EMBL" id="JBHLYQ010000037">
    <property type="protein sequence ID" value="MFC0081560.1"/>
    <property type="molecule type" value="Genomic_DNA"/>
</dbReference>